<evidence type="ECO:0000259" key="2">
    <source>
        <dbReference type="Pfam" id="PF01789"/>
    </source>
</evidence>
<dbReference type="InterPro" id="IPR016123">
    <property type="entry name" value="Mog1/PsbP_a/b/a-sand"/>
</dbReference>
<proteinExistence type="predicted"/>
<dbReference type="OrthoDB" id="2020701at2759"/>
<name>S8C759_9LAMI</name>
<sequence>MSSKLFSSSSQVYAVEDQELGRYTDSNEGFTLLVPSSWIKVDKAGATVLFEDPIQKSNNLGVVVSPTRISDLAEFGTLQFVADKLIQAERRK</sequence>
<dbReference type="PANTHER" id="PTHR31407">
    <property type="match status" value="1"/>
</dbReference>
<dbReference type="PANTHER" id="PTHR31407:SF3">
    <property type="entry name" value="PSBP DOMAIN-CONTAINING PROTEIN 2, CHLOROPLASTIC"/>
    <property type="match status" value="1"/>
</dbReference>
<dbReference type="GO" id="GO:0015979">
    <property type="term" value="P:photosynthesis"/>
    <property type="evidence" value="ECO:0007669"/>
    <property type="project" value="InterPro"/>
</dbReference>
<dbReference type="InterPro" id="IPR002683">
    <property type="entry name" value="PsbP_C"/>
</dbReference>
<dbReference type="GO" id="GO:0005509">
    <property type="term" value="F:calcium ion binding"/>
    <property type="evidence" value="ECO:0007669"/>
    <property type="project" value="InterPro"/>
</dbReference>
<evidence type="ECO:0000313" key="3">
    <source>
        <dbReference type="EMBL" id="EPS62619.1"/>
    </source>
</evidence>
<comment type="subcellular location">
    <subcellularLocation>
        <location evidence="1">Plastid</location>
        <location evidence="1">Chloroplast thylakoid membrane</location>
    </subcellularLocation>
</comment>
<dbReference type="AlphaFoldDB" id="S8C759"/>
<comment type="caution">
    <text evidence="3">The sequence shown here is derived from an EMBL/GenBank/DDBJ whole genome shotgun (WGS) entry which is preliminary data.</text>
</comment>
<dbReference type="Pfam" id="PF01789">
    <property type="entry name" value="PsbP"/>
    <property type="match status" value="1"/>
</dbReference>
<dbReference type="GO" id="GO:0009654">
    <property type="term" value="C:photosystem II oxygen evolving complex"/>
    <property type="evidence" value="ECO:0007669"/>
    <property type="project" value="InterPro"/>
</dbReference>
<feature type="domain" description="PsbP C-terminal" evidence="2">
    <location>
        <begin position="19"/>
        <end position="87"/>
    </location>
</feature>
<accession>S8C759</accession>
<dbReference type="Gene3D" id="3.40.1000.10">
    <property type="entry name" value="Mog1/PsbP, alpha/beta/alpha sandwich"/>
    <property type="match status" value="1"/>
</dbReference>
<evidence type="ECO:0000313" key="4">
    <source>
        <dbReference type="Proteomes" id="UP000015453"/>
    </source>
</evidence>
<dbReference type="SUPFAM" id="SSF55724">
    <property type="entry name" value="Mog1p/PsbP-like"/>
    <property type="match status" value="1"/>
</dbReference>
<gene>
    <name evidence="3" type="ORF">M569_12171</name>
</gene>
<organism evidence="3 4">
    <name type="scientific">Genlisea aurea</name>
    <dbReference type="NCBI Taxonomy" id="192259"/>
    <lineage>
        <taxon>Eukaryota</taxon>
        <taxon>Viridiplantae</taxon>
        <taxon>Streptophyta</taxon>
        <taxon>Embryophyta</taxon>
        <taxon>Tracheophyta</taxon>
        <taxon>Spermatophyta</taxon>
        <taxon>Magnoliopsida</taxon>
        <taxon>eudicotyledons</taxon>
        <taxon>Gunneridae</taxon>
        <taxon>Pentapetalae</taxon>
        <taxon>asterids</taxon>
        <taxon>lamiids</taxon>
        <taxon>Lamiales</taxon>
        <taxon>Lentibulariaceae</taxon>
        <taxon>Genlisea</taxon>
    </lineage>
</organism>
<evidence type="ECO:0000256" key="1">
    <source>
        <dbReference type="ARBA" id="ARBA00004334"/>
    </source>
</evidence>
<feature type="non-terminal residue" evidence="3">
    <location>
        <position position="92"/>
    </location>
</feature>
<dbReference type="GO" id="GO:0019898">
    <property type="term" value="C:extrinsic component of membrane"/>
    <property type="evidence" value="ECO:0007669"/>
    <property type="project" value="InterPro"/>
</dbReference>
<dbReference type="Proteomes" id="UP000015453">
    <property type="component" value="Unassembled WGS sequence"/>
</dbReference>
<dbReference type="EMBL" id="AUSU01006017">
    <property type="protein sequence ID" value="EPS62619.1"/>
    <property type="molecule type" value="Genomic_DNA"/>
</dbReference>
<keyword evidence="4" id="KW-1185">Reference proteome</keyword>
<dbReference type="GO" id="GO:0009535">
    <property type="term" value="C:chloroplast thylakoid membrane"/>
    <property type="evidence" value="ECO:0007669"/>
    <property type="project" value="UniProtKB-SubCell"/>
</dbReference>
<protein>
    <recommendedName>
        <fullName evidence="2">PsbP C-terminal domain-containing protein</fullName>
    </recommendedName>
</protein>
<reference evidence="3 4" key="1">
    <citation type="journal article" date="2013" name="BMC Genomics">
        <title>The miniature genome of a carnivorous plant Genlisea aurea contains a low number of genes and short non-coding sequences.</title>
        <authorList>
            <person name="Leushkin E.V."/>
            <person name="Sutormin R.A."/>
            <person name="Nabieva E.R."/>
            <person name="Penin A.A."/>
            <person name="Kondrashov A.S."/>
            <person name="Logacheva M.D."/>
        </authorList>
    </citation>
    <scope>NUCLEOTIDE SEQUENCE [LARGE SCALE GENOMIC DNA]</scope>
</reference>